<accession>A0A4R2JHX9</accession>
<dbReference type="CDD" id="cd02440">
    <property type="entry name" value="AdoMet_MTases"/>
    <property type="match status" value="1"/>
</dbReference>
<comment type="caution">
    <text evidence="1">The sequence shown here is derived from an EMBL/GenBank/DDBJ whole genome shotgun (WGS) entry which is preliminary data.</text>
</comment>
<dbReference type="Gene3D" id="3.40.50.150">
    <property type="entry name" value="Vaccinia Virus protein VP39"/>
    <property type="match status" value="1"/>
</dbReference>
<dbReference type="Pfam" id="PF13489">
    <property type="entry name" value="Methyltransf_23"/>
    <property type="match status" value="1"/>
</dbReference>
<keyword evidence="1" id="KW-0489">Methyltransferase</keyword>
<evidence type="ECO:0000313" key="2">
    <source>
        <dbReference type="Proteomes" id="UP000295680"/>
    </source>
</evidence>
<keyword evidence="1" id="KW-0808">Transferase</keyword>
<sequence>MTQEANHKPADDGSETAEEWYAKRMTGLGAKFSAVRWAHGIVYKRHVQSVTHGRVLDVGCGIGSNLGSVWPSSVGVDHNEHSIAEARARGFNAFTSEEFHARADEYKAAFDSILCAHVMEHMDRDSGVSVLEEYLPYLKTTGTVALIMPQEAGYKTDPTHVRLVDFDGARDLLEAVGLKVQRSFSWPLPRKYGPSLRSNEFVVTGRRV</sequence>
<dbReference type="InterPro" id="IPR029063">
    <property type="entry name" value="SAM-dependent_MTases_sf"/>
</dbReference>
<evidence type="ECO:0000313" key="1">
    <source>
        <dbReference type="EMBL" id="TCO58684.1"/>
    </source>
</evidence>
<organism evidence="1 2">
    <name type="scientific">Actinocrispum wychmicini</name>
    <dbReference type="NCBI Taxonomy" id="1213861"/>
    <lineage>
        <taxon>Bacteria</taxon>
        <taxon>Bacillati</taxon>
        <taxon>Actinomycetota</taxon>
        <taxon>Actinomycetes</taxon>
        <taxon>Pseudonocardiales</taxon>
        <taxon>Pseudonocardiaceae</taxon>
        <taxon>Actinocrispum</taxon>
    </lineage>
</organism>
<gene>
    <name evidence="1" type="ORF">EV192_105755</name>
</gene>
<reference evidence="1 2" key="1">
    <citation type="submission" date="2019-03" db="EMBL/GenBank/DDBJ databases">
        <title>Genomic Encyclopedia of Type Strains, Phase IV (KMG-IV): sequencing the most valuable type-strain genomes for metagenomic binning, comparative biology and taxonomic classification.</title>
        <authorList>
            <person name="Goeker M."/>
        </authorList>
    </citation>
    <scope>NUCLEOTIDE SEQUENCE [LARGE SCALE GENOMIC DNA]</scope>
    <source>
        <strain evidence="1 2">DSM 45934</strain>
    </source>
</reference>
<dbReference type="OrthoDB" id="6064711at2"/>
<dbReference type="AlphaFoldDB" id="A0A4R2JHX9"/>
<keyword evidence="2" id="KW-1185">Reference proteome</keyword>
<name>A0A4R2JHX9_9PSEU</name>
<dbReference type="Proteomes" id="UP000295680">
    <property type="component" value="Unassembled WGS sequence"/>
</dbReference>
<dbReference type="RefSeq" id="WP_132119598.1">
    <property type="nucleotide sequence ID" value="NZ_SLWS01000005.1"/>
</dbReference>
<protein>
    <submittedName>
        <fullName evidence="1">Methyltransferase family protein</fullName>
    </submittedName>
</protein>
<dbReference type="GO" id="GO:0008168">
    <property type="term" value="F:methyltransferase activity"/>
    <property type="evidence" value="ECO:0007669"/>
    <property type="project" value="UniProtKB-KW"/>
</dbReference>
<proteinExistence type="predicted"/>
<dbReference type="GO" id="GO:0032259">
    <property type="term" value="P:methylation"/>
    <property type="evidence" value="ECO:0007669"/>
    <property type="project" value="UniProtKB-KW"/>
</dbReference>
<dbReference type="SUPFAM" id="SSF53335">
    <property type="entry name" value="S-adenosyl-L-methionine-dependent methyltransferases"/>
    <property type="match status" value="1"/>
</dbReference>
<dbReference type="EMBL" id="SLWS01000005">
    <property type="protein sequence ID" value="TCO58684.1"/>
    <property type="molecule type" value="Genomic_DNA"/>
</dbReference>